<reference evidence="1" key="1">
    <citation type="submission" date="2021-03" db="EMBL/GenBank/DDBJ databases">
        <authorList>
            <person name="Bekaert M."/>
        </authorList>
    </citation>
    <scope>NUCLEOTIDE SEQUENCE</scope>
</reference>
<proteinExistence type="predicted"/>
<accession>A0A8S3QWI5</accession>
<name>A0A8S3QWI5_MYTED</name>
<dbReference type="EMBL" id="CAJPWZ010000697">
    <property type="protein sequence ID" value="CAG2198729.1"/>
    <property type="molecule type" value="Genomic_DNA"/>
</dbReference>
<organism evidence="1 2">
    <name type="scientific">Mytilus edulis</name>
    <name type="common">Blue mussel</name>
    <dbReference type="NCBI Taxonomy" id="6550"/>
    <lineage>
        <taxon>Eukaryota</taxon>
        <taxon>Metazoa</taxon>
        <taxon>Spiralia</taxon>
        <taxon>Lophotrochozoa</taxon>
        <taxon>Mollusca</taxon>
        <taxon>Bivalvia</taxon>
        <taxon>Autobranchia</taxon>
        <taxon>Pteriomorphia</taxon>
        <taxon>Mytilida</taxon>
        <taxon>Mytiloidea</taxon>
        <taxon>Mytilidae</taxon>
        <taxon>Mytilinae</taxon>
        <taxon>Mytilus</taxon>
    </lineage>
</organism>
<protein>
    <submittedName>
        <fullName evidence="1">Uncharacterized protein</fullName>
    </submittedName>
</protein>
<evidence type="ECO:0000313" key="2">
    <source>
        <dbReference type="Proteomes" id="UP000683360"/>
    </source>
</evidence>
<evidence type="ECO:0000313" key="1">
    <source>
        <dbReference type="EMBL" id="CAG2198729.1"/>
    </source>
</evidence>
<keyword evidence="2" id="KW-1185">Reference proteome</keyword>
<sequence length="160" mass="18877">MTEDDIRDNAVNRYETFGIVISDDEYVFQQYIERWFECLTEADSVKECINANRSVLDVSFRTALRTYIKQQDKEEIQSLIQTGSSDFLNTMFVLTDNEKVIDNEDNQFECFGIFIPVDLLEEYITRWIDCMTKADSMMEFVRANRSSMNILLQSYLEAYI</sequence>
<dbReference type="Proteomes" id="UP000683360">
    <property type="component" value="Unassembled WGS sequence"/>
</dbReference>
<dbReference type="AlphaFoldDB" id="A0A8S3QWI5"/>
<gene>
    <name evidence="1" type="ORF">MEDL_13467</name>
</gene>
<comment type="caution">
    <text evidence="1">The sequence shown here is derived from an EMBL/GenBank/DDBJ whole genome shotgun (WGS) entry which is preliminary data.</text>
</comment>